<dbReference type="EMBL" id="CP031001">
    <property type="protein sequence ID" value="QHN77358.1"/>
    <property type="molecule type" value="Genomic_DNA"/>
</dbReference>
<evidence type="ECO:0000313" key="1">
    <source>
        <dbReference type="EMBL" id="QHN77358.1"/>
    </source>
</evidence>
<organism evidence="1 2">
    <name type="scientific">Arachis hypogaea</name>
    <name type="common">Peanut</name>
    <dbReference type="NCBI Taxonomy" id="3818"/>
    <lineage>
        <taxon>Eukaryota</taxon>
        <taxon>Viridiplantae</taxon>
        <taxon>Streptophyta</taxon>
        <taxon>Embryophyta</taxon>
        <taxon>Tracheophyta</taxon>
        <taxon>Spermatophyta</taxon>
        <taxon>Magnoliopsida</taxon>
        <taxon>eudicotyledons</taxon>
        <taxon>Gunneridae</taxon>
        <taxon>Pentapetalae</taxon>
        <taxon>rosids</taxon>
        <taxon>fabids</taxon>
        <taxon>Fabales</taxon>
        <taxon>Fabaceae</taxon>
        <taxon>Papilionoideae</taxon>
        <taxon>50 kb inversion clade</taxon>
        <taxon>dalbergioids sensu lato</taxon>
        <taxon>Dalbergieae</taxon>
        <taxon>Pterocarpus clade</taxon>
        <taxon>Arachis</taxon>
    </lineage>
</organism>
<dbReference type="Proteomes" id="UP000464620">
    <property type="component" value="Chromosome B09"/>
</dbReference>
<evidence type="ECO:0000313" key="2">
    <source>
        <dbReference type="Proteomes" id="UP000464620"/>
    </source>
</evidence>
<reference evidence="1 2" key="1">
    <citation type="submission" date="2020-01" db="EMBL/GenBank/DDBJ databases">
        <title>Genome sequence of Arachis hypogaea, cultivar Shitouqi.</title>
        <authorList>
            <person name="Zhuang W."/>
            <person name="Chen H."/>
            <person name="Varshney R."/>
            <person name="Wang D."/>
            <person name="Ming R."/>
        </authorList>
    </citation>
    <scope>NUCLEOTIDE SEQUENCE [LARGE SCALE GENOMIC DNA]</scope>
    <source>
        <tissue evidence="1">Young leaf</tissue>
    </source>
</reference>
<proteinExistence type="predicted"/>
<accession>A0A6B9VAV3</accession>
<gene>
    <name evidence="1" type="ORF">DS421_19g651980</name>
</gene>
<name>A0A6B9VAV3_ARAHY</name>
<sequence>MRTEATEATKTVAEKCILGFERESATHREESGRGVTEFRGDGSSVQWRFGATAAQGKTAVQG</sequence>
<protein>
    <submittedName>
        <fullName evidence="1">Uncharacterized protein</fullName>
    </submittedName>
</protein>
<dbReference type="AlphaFoldDB" id="A0A6B9VAV3"/>